<dbReference type="AlphaFoldDB" id="A0A5C6DBN9"/>
<name>A0A5C6DBN9_9BACT</name>
<sequence>MTRPLFAAFVMLGLVGFGYYAQAEKGDNPQAKDDLIALQQKRIELLEERVSTIERYVKANVGSRSDMVAAQMDVVNARLDYAQSNDQKQSLLSELLKMYDQQIEVAEVKTLAPISPGRSAKNDLAADSRLLLLRSERIRIQIERDMLD</sequence>
<dbReference type="Gene3D" id="1.20.1600.10">
    <property type="entry name" value="Outer membrane efflux proteins (OEP)"/>
    <property type="match status" value="1"/>
</dbReference>
<evidence type="ECO:0000313" key="2">
    <source>
        <dbReference type="Proteomes" id="UP000319143"/>
    </source>
</evidence>
<dbReference type="EMBL" id="SJPV01000010">
    <property type="protein sequence ID" value="TWU33264.1"/>
    <property type="molecule type" value="Genomic_DNA"/>
</dbReference>
<gene>
    <name evidence="1" type="ORF">Poly41_50160</name>
</gene>
<dbReference type="Proteomes" id="UP000319143">
    <property type="component" value="Unassembled WGS sequence"/>
</dbReference>
<comment type="caution">
    <text evidence="1">The sequence shown here is derived from an EMBL/GenBank/DDBJ whole genome shotgun (WGS) entry which is preliminary data.</text>
</comment>
<keyword evidence="2" id="KW-1185">Reference proteome</keyword>
<reference evidence="1 2" key="1">
    <citation type="submission" date="2019-02" db="EMBL/GenBank/DDBJ databases">
        <title>Deep-cultivation of Planctomycetes and their phenomic and genomic characterization uncovers novel biology.</title>
        <authorList>
            <person name="Wiegand S."/>
            <person name="Jogler M."/>
            <person name="Boedeker C."/>
            <person name="Pinto D."/>
            <person name="Vollmers J."/>
            <person name="Rivas-Marin E."/>
            <person name="Kohn T."/>
            <person name="Peeters S.H."/>
            <person name="Heuer A."/>
            <person name="Rast P."/>
            <person name="Oberbeckmann S."/>
            <person name="Bunk B."/>
            <person name="Jeske O."/>
            <person name="Meyerdierks A."/>
            <person name="Storesund J.E."/>
            <person name="Kallscheuer N."/>
            <person name="Luecker S."/>
            <person name="Lage O.M."/>
            <person name="Pohl T."/>
            <person name="Merkel B.J."/>
            <person name="Hornburger P."/>
            <person name="Mueller R.-W."/>
            <person name="Bruemmer F."/>
            <person name="Labrenz M."/>
            <person name="Spormann A.M."/>
            <person name="Op Den Camp H."/>
            <person name="Overmann J."/>
            <person name="Amann R."/>
            <person name="Jetten M.S.M."/>
            <person name="Mascher T."/>
            <person name="Medema M.H."/>
            <person name="Devos D.P."/>
            <person name="Kaster A.-K."/>
            <person name="Ovreas L."/>
            <person name="Rohde M."/>
            <person name="Galperin M.Y."/>
            <person name="Jogler C."/>
        </authorList>
    </citation>
    <scope>NUCLEOTIDE SEQUENCE [LARGE SCALE GENOMIC DNA]</scope>
    <source>
        <strain evidence="1 2">Poly41</strain>
    </source>
</reference>
<evidence type="ECO:0008006" key="3">
    <source>
        <dbReference type="Google" id="ProtNLM"/>
    </source>
</evidence>
<accession>A0A5C6DBN9</accession>
<protein>
    <recommendedName>
        <fullName evidence="3">Outer membrane efflux protein</fullName>
    </recommendedName>
</protein>
<dbReference type="SUPFAM" id="SSF56954">
    <property type="entry name" value="Outer membrane efflux proteins (OEP)"/>
    <property type="match status" value="1"/>
</dbReference>
<evidence type="ECO:0000313" key="1">
    <source>
        <dbReference type="EMBL" id="TWU33264.1"/>
    </source>
</evidence>
<organism evidence="1 2">
    <name type="scientific">Novipirellula artificiosorum</name>
    <dbReference type="NCBI Taxonomy" id="2528016"/>
    <lineage>
        <taxon>Bacteria</taxon>
        <taxon>Pseudomonadati</taxon>
        <taxon>Planctomycetota</taxon>
        <taxon>Planctomycetia</taxon>
        <taxon>Pirellulales</taxon>
        <taxon>Pirellulaceae</taxon>
        <taxon>Novipirellula</taxon>
    </lineage>
</organism>
<proteinExistence type="predicted"/>
<dbReference type="RefSeq" id="WP_146529559.1">
    <property type="nucleotide sequence ID" value="NZ_SJPV01000010.1"/>
</dbReference>